<dbReference type="STRING" id="634436.SAMN05216361_3668"/>
<dbReference type="PANTHER" id="PTHR43162:SF1">
    <property type="entry name" value="PRESTALK A DIFFERENTIATION PROTEIN A"/>
    <property type="match status" value="1"/>
</dbReference>
<gene>
    <name evidence="2" type="ORF">SAMN05216361_3668</name>
</gene>
<dbReference type="PANTHER" id="PTHR43162">
    <property type="match status" value="1"/>
</dbReference>
<dbReference type="RefSeq" id="WP_073324621.1">
    <property type="nucleotide sequence ID" value="NZ_FQWD01000006.1"/>
</dbReference>
<evidence type="ECO:0000313" key="2">
    <source>
        <dbReference type="EMBL" id="SHH06950.1"/>
    </source>
</evidence>
<proteinExistence type="predicted"/>
<dbReference type="Gene3D" id="3.90.25.10">
    <property type="entry name" value="UDP-galactose 4-epimerase, domain 1"/>
    <property type="match status" value="1"/>
</dbReference>
<reference evidence="3" key="1">
    <citation type="submission" date="2016-11" db="EMBL/GenBank/DDBJ databases">
        <authorList>
            <person name="Varghese N."/>
            <person name="Submissions S."/>
        </authorList>
    </citation>
    <scope>NUCLEOTIDE SEQUENCE [LARGE SCALE GENOMIC DNA]</scope>
    <source>
        <strain evidence="3">CGMCC 1.8995</strain>
    </source>
</reference>
<dbReference type="Gene3D" id="3.40.50.720">
    <property type="entry name" value="NAD(P)-binding Rossmann-like Domain"/>
    <property type="match status" value="1"/>
</dbReference>
<dbReference type="InterPro" id="IPR051604">
    <property type="entry name" value="Ergot_Alk_Oxidoreductase"/>
</dbReference>
<evidence type="ECO:0000259" key="1">
    <source>
        <dbReference type="Pfam" id="PF05368"/>
    </source>
</evidence>
<dbReference type="Pfam" id="PF05368">
    <property type="entry name" value="NmrA"/>
    <property type="match status" value="1"/>
</dbReference>
<protein>
    <submittedName>
        <fullName evidence="2">Uncharacterized conserved protein YbjT, contains NAD(P)-binding and DUF2867 domains</fullName>
    </submittedName>
</protein>
<keyword evidence="3" id="KW-1185">Reference proteome</keyword>
<dbReference type="SUPFAM" id="SSF51735">
    <property type="entry name" value="NAD(P)-binding Rossmann-fold domains"/>
    <property type="match status" value="1"/>
</dbReference>
<organism evidence="2 3">
    <name type="scientific">Marisediminitalea aggregata</name>
    <dbReference type="NCBI Taxonomy" id="634436"/>
    <lineage>
        <taxon>Bacteria</taxon>
        <taxon>Pseudomonadati</taxon>
        <taxon>Pseudomonadota</taxon>
        <taxon>Gammaproteobacteria</taxon>
        <taxon>Alteromonadales</taxon>
        <taxon>Alteromonadaceae</taxon>
        <taxon>Marisediminitalea</taxon>
    </lineage>
</organism>
<sequence>MSNTHYLVIGATGKTGKRVTARLVAANKPVKAASRTGDVRFDWHDKSNWPEVFGNVKTVYVTYFPDLAMPGAQEDISTLCTLARQQQVEHITLLSGRGEEEAQACEQIVASCGLSWTIVRASWFMQNFSEGLFAQFLLSGDVSLPVGDVKEPFVDVDDIADIVFDSMISEKHQNRLYEVTGATLYSFAELVALFNRVLGRDVKFTTISANAFFDNLTRLGVDQGTISMLEYLFTEVLDGRNEKRAKGVQQALGREPTSFEAFLRKNQHVFA</sequence>
<feature type="domain" description="NmrA-like" evidence="1">
    <location>
        <begin position="106"/>
        <end position="263"/>
    </location>
</feature>
<evidence type="ECO:0000313" key="3">
    <source>
        <dbReference type="Proteomes" id="UP000184520"/>
    </source>
</evidence>
<dbReference type="InterPro" id="IPR008030">
    <property type="entry name" value="NmrA-like"/>
</dbReference>
<accession>A0A1M5PYZ3</accession>
<dbReference type="Proteomes" id="UP000184520">
    <property type="component" value="Unassembled WGS sequence"/>
</dbReference>
<dbReference type="InterPro" id="IPR036291">
    <property type="entry name" value="NAD(P)-bd_dom_sf"/>
</dbReference>
<name>A0A1M5PYZ3_9ALTE</name>
<dbReference type="AlphaFoldDB" id="A0A1M5PYZ3"/>
<dbReference type="EMBL" id="FQWD01000006">
    <property type="protein sequence ID" value="SHH06950.1"/>
    <property type="molecule type" value="Genomic_DNA"/>
</dbReference>